<protein>
    <submittedName>
        <fullName evidence="2">Uncharacterized protein</fullName>
    </submittedName>
</protein>
<gene>
    <name evidence="2" type="ORF">Tci_015525</name>
</gene>
<name>A0A6L2K4A8_TANCI</name>
<evidence type="ECO:0000313" key="2">
    <source>
        <dbReference type="EMBL" id="GEU43547.1"/>
    </source>
</evidence>
<sequence length="444" mass="49022">MHTIVWRNKPEIKTLSLDDLFNNLKAYESEVNGTSNSTTNSHNVAFLSSSSTNRAINTTQCVNTTSTQGAADSSTTVENLSDAVIYSFFASQPNSRNKEPTRRTVPVDETTSNALVSQCDGLGYDWSDQVEEGYNAVPHPYNGNFMPPKSDLVYPSLDEFVDESVSEYVVEKPIVDFNGPKTIRKENRAPIIEDWVSESNTHKQAMVANSTTEAEYIAASNCCKQALTVNPTVYTSCIEQFLATAKAKNIIGEAQMHAKVDGKKVLISKATIRIDLKFEDEGGVDCLSNEVIFETYEDSTSKIKLYATGEHGPRTGPDRTEDRVGLNFWTEDRTEMVRSGLGRSGPDNDTLFFSTNHLRPSKPPPLPAINTNHHQPPPAIKTTTTSGHQHQPSPTTSGHQNHHHFRPSTPTITNHLRPSKPPPLLAINTNHHSVIYSILKNDGT</sequence>
<dbReference type="AlphaFoldDB" id="A0A6L2K4A8"/>
<dbReference type="EMBL" id="BKCJ010001724">
    <property type="protein sequence ID" value="GEU43547.1"/>
    <property type="molecule type" value="Genomic_DNA"/>
</dbReference>
<comment type="caution">
    <text evidence="2">The sequence shown here is derived from an EMBL/GenBank/DDBJ whole genome shotgun (WGS) entry which is preliminary data.</text>
</comment>
<accession>A0A6L2K4A8</accession>
<feature type="region of interest" description="Disordered" evidence="1">
    <location>
        <begin position="357"/>
        <end position="426"/>
    </location>
</feature>
<evidence type="ECO:0000256" key="1">
    <source>
        <dbReference type="SAM" id="MobiDB-lite"/>
    </source>
</evidence>
<proteinExistence type="predicted"/>
<reference evidence="2" key="1">
    <citation type="journal article" date="2019" name="Sci. Rep.">
        <title>Draft genome of Tanacetum cinerariifolium, the natural source of mosquito coil.</title>
        <authorList>
            <person name="Yamashiro T."/>
            <person name="Shiraishi A."/>
            <person name="Satake H."/>
            <person name="Nakayama K."/>
        </authorList>
    </citation>
    <scope>NUCLEOTIDE SEQUENCE</scope>
</reference>
<feature type="compositionally biased region" description="Polar residues" evidence="1">
    <location>
        <begin position="381"/>
        <end position="399"/>
    </location>
</feature>
<organism evidence="2">
    <name type="scientific">Tanacetum cinerariifolium</name>
    <name type="common">Dalmatian daisy</name>
    <name type="synonym">Chrysanthemum cinerariifolium</name>
    <dbReference type="NCBI Taxonomy" id="118510"/>
    <lineage>
        <taxon>Eukaryota</taxon>
        <taxon>Viridiplantae</taxon>
        <taxon>Streptophyta</taxon>
        <taxon>Embryophyta</taxon>
        <taxon>Tracheophyta</taxon>
        <taxon>Spermatophyta</taxon>
        <taxon>Magnoliopsida</taxon>
        <taxon>eudicotyledons</taxon>
        <taxon>Gunneridae</taxon>
        <taxon>Pentapetalae</taxon>
        <taxon>asterids</taxon>
        <taxon>campanulids</taxon>
        <taxon>Asterales</taxon>
        <taxon>Asteraceae</taxon>
        <taxon>Asteroideae</taxon>
        <taxon>Anthemideae</taxon>
        <taxon>Anthemidinae</taxon>
        <taxon>Tanacetum</taxon>
    </lineage>
</organism>